<dbReference type="AlphaFoldDB" id="A0A1M6A839"/>
<reference evidence="1 2" key="1">
    <citation type="submission" date="2016-11" db="EMBL/GenBank/DDBJ databases">
        <authorList>
            <person name="Jaros S."/>
            <person name="Januszkiewicz K."/>
            <person name="Wedrychowicz H."/>
        </authorList>
    </citation>
    <scope>NUCLEOTIDE SEQUENCE [LARGE SCALE GENOMIC DNA]</scope>
    <source>
        <strain evidence="1 2">CECT 7868</strain>
    </source>
</reference>
<keyword evidence="2" id="KW-1185">Reference proteome</keyword>
<dbReference type="OrthoDB" id="1493123at2"/>
<sequence length="96" mass="10793">MLEKIISAINDRKEISFKYSGLSRVAQPAAVGKSLSGNIILRCYQTQGDHIEPGHQWNLCIIDKMQELNITKTTFIENPPGYKPGDSHMCEIFAEL</sequence>
<evidence type="ECO:0008006" key="3">
    <source>
        <dbReference type="Google" id="ProtNLM"/>
    </source>
</evidence>
<protein>
    <recommendedName>
        <fullName evidence="3">WYL domain-containing protein</fullName>
    </recommendedName>
</protein>
<name>A0A1M6A839_9VIBR</name>
<accession>A0A1M6A839</accession>
<dbReference type="STRING" id="1216006.VA7868_03506"/>
<dbReference type="Proteomes" id="UP000184608">
    <property type="component" value="Unassembled WGS sequence"/>
</dbReference>
<evidence type="ECO:0000313" key="1">
    <source>
        <dbReference type="EMBL" id="SHI32589.1"/>
    </source>
</evidence>
<organism evidence="1 2">
    <name type="scientific">Vibrio aerogenes CECT 7868</name>
    <dbReference type="NCBI Taxonomy" id="1216006"/>
    <lineage>
        <taxon>Bacteria</taxon>
        <taxon>Pseudomonadati</taxon>
        <taxon>Pseudomonadota</taxon>
        <taxon>Gammaproteobacteria</taxon>
        <taxon>Vibrionales</taxon>
        <taxon>Vibrionaceae</taxon>
        <taxon>Vibrio</taxon>
    </lineage>
</organism>
<dbReference type="EMBL" id="FQXZ01000039">
    <property type="protein sequence ID" value="SHI32589.1"/>
    <property type="molecule type" value="Genomic_DNA"/>
</dbReference>
<gene>
    <name evidence="1" type="ORF">VA7868_03506</name>
</gene>
<proteinExistence type="predicted"/>
<evidence type="ECO:0000313" key="2">
    <source>
        <dbReference type="Proteomes" id="UP000184608"/>
    </source>
</evidence>
<dbReference type="RefSeq" id="WP_073605113.1">
    <property type="nucleotide sequence ID" value="NZ_FQXZ01000039.1"/>
</dbReference>